<organism evidence="8 9">
    <name type="scientific">Aspergillus glaucus CBS 516.65</name>
    <dbReference type="NCBI Taxonomy" id="1160497"/>
    <lineage>
        <taxon>Eukaryota</taxon>
        <taxon>Fungi</taxon>
        <taxon>Dikarya</taxon>
        <taxon>Ascomycota</taxon>
        <taxon>Pezizomycotina</taxon>
        <taxon>Eurotiomycetes</taxon>
        <taxon>Eurotiomycetidae</taxon>
        <taxon>Eurotiales</taxon>
        <taxon>Aspergillaceae</taxon>
        <taxon>Aspergillus</taxon>
        <taxon>Aspergillus subgen. Aspergillus</taxon>
    </lineage>
</organism>
<evidence type="ECO:0000256" key="3">
    <source>
        <dbReference type="ARBA" id="ARBA00023015"/>
    </source>
</evidence>
<reference evidence="9" key="1">
    <citation type="journal article" date="2017" name="Genome Biol.">
        <title>Comparative genomics reveals high biological diversity and specific adaptations in the industrially and medically important fungal genus Aspergillus.</title>
        <authorList>
            <person name="de Vries R.P."/>
            <person name="Riley R."/>
            <person name="Wiebenga A."/>
            <person name="Aguilar-Osorio G."/>
            <person name="Amillis S."/>
            <person name="Uchima C.A."/>
            <person name="Anderluh G."/>
            <person name="Asadollahi M."/>
            <person name="Askin M."/>
            <person name="Barry K."/>
            <person name="Battaglia E."/>
            <person name="Bayram O."/>
            <person name="Benocci T."/>
            <person name="Braus-Stromeyer S.A."/>
            <person name="Caldana C."/>
            <person name="Canovas D."/>
            <person name="Cerqueira G.C."/>
            <person name="Chen F."/>
            <person name="Chen W."/>
            <person name="Choi C."/>
            <person name="Clum A."/>
            <person name="Dos Santos R.A."/>
            <person name="Damasio A.R."/>
            <person name="Diallinas G."/>
            <person name="Emri T."/>
            <person name="Fekete E."/>
            <person name="Flipphi M."/>
            <person name="Freyberg S."/>
            <person name="Gallo A."/>
            <person name="Gournas C."/>
            <person name="Habgood R."/>
            <person name="Hainaut M."/>
            <person name="Harispe M.L."/>
            <person name="Henrissat B."/>
            <person name="Hilden K.S."/>
            <person name="Hope R."/>
            <person name="Hossain A."/>
            <person name="Karabika E."/>
            <person name="Karaffa L."/>
            <person name="Karanyi Z."/>
            <person name="Krasevec N."/>
            <person name="Kuo A."/>
            <person name="Kusch H."/>
            <person name="LaButti K."/>
            <person name="Lagendijk E.L."/>
            <person name="Lapidus A."/>
            <person name="Levasseur A."/>
            <person name="Lindquist E."/>
            <person name="Lipzen A."/>
            <person name="Logrieco A.F."/>
            <person name="MacCabe A."/>
            <person name="Maekelae M.R."/>
            <person name="Malavazi I."/>
            <person name="Melin P."/>
            <person name="Meyer V."/>
            <person name="Mielnichuk N."/>
            <person name="Miskei M."/>
            <person name="Molnar A.P."/>
            <person name="Mule G."/>
            <person name="Ngan C.Y."/>
            <person name="Orejas M."/>
            <person name="Orosz E."/>
            <person name="Ouedraogo J.P."/>
            <person name="Overkamp K.M."/>
            <person name="Park H.-S."/>
            <person name="Perrone G."/>
            <person name="Piumi F."/>
            <person name="Punt P.J."/>
            <person name="Ram A.F."/>
            <person name="Ramon A."/>
            <person name="Rauscher S."/>
            <person name="Record E."/>
            <person name="Riano-Pachon D.M."/>
            <person name="Robert V."/>
            <person name="Roehrig J."/>
            <person name="Ruller R."/>
            <person name="Salamov A."/>
            <person name="Salih N.S."/>
            <person name="Samson R.A."/>
            <person name="Sandor E."/>
            <person name="Sanguinetti M."/>
            <person name="Schuetze T."/>
            <person name="Sepcic K."/>
            <person name="Shelest E."/>
            <person name="Sherlock G."/>
            <person name="Sophianopoulou V."/>
            <person name="Squina F.M."/>
            <person name="Sun H."/>
            <person name="Susca A."/>
            <person name="Todd R.B."/>
            <person name="Tsang A."/>
            <person name="Unkles S.E."/>
            <person name="van de Wiele N."/>
            <person name="van Rossen-Uffink D."/>
            <person name="Oliveira J.V."/>
            <person name="Vesth T.C."/>
            <person name="Visser J."/>
            <person name="Yu J.-H."/>
            <person name="Zhou M."/>
            <person name="Andersen M.R."/>
            <person name="Archer D.B."/>
            <person name="Baker S.E."/>
            <person name="Benoit I."/>
            <person name="Brakhage A.A."/>
            <person name="Braus G.H."/>
            <person name="Fischer R."/>
            <person name="Frisvad J.C."/>
            <person name="Goldman G.H."/>
            <person name="Houbraken J."/>
            <person name="Oakley B."/>
            <person name="Pocsi I."/>
            <person name="Scazzocchio C."/>
            <person name="Seiboth B."/>
            <person name="vanKuyk P.A."/>
            <person name="Wortman J."/>
            <person name="Dyer P.S."/>
            <person name="Grigoriev I.V."/>
        </authorList>
    </citation>
    <scope>NUCLEOTIDE SEQUENCE [LARGE SCALE GENOMIC DNA]</scope>
    <source>
        <strain evidence="9">CBS 516.65</strain>
    </source>
</reference>
<evidence type="ECO:0000256" key="6">
    <source>
        <dbReference type="ARBA" id="ARBA00023242"/>
    </source>
</evidence>
<dbReference type="InterPro" id="IPR050613">
    <property type="entry name" value="Sec_Metabolite_Reg"/>
</dbReference>
<keyword evidence="2" id="KW-0479">Metal-binding</keyword>
<dbReference type="InterPro" id="IPR036864">
    <property type="entry name" value="Zn2-C6_fun-type_DNA-bd_sf"/>
</dbReference>
<evidence type="ECO:0000313" key="9">
    <source>
        <dbReference type="Proteomes" id="UP000184300"/>
    </source>
</evidence>
<evidence type="ECO:0000256" key="1">
    <source>
        <dbReference type="ARBA" id="ARBA00004123"/>
    </source>
</evidence>
<keyword evidence="6" id="KW-0539">Nucleus</keyword>
<keyword evidence="4" id="KW-0238">DNA-binding</keyword>
<dbReference type="SUPFAM" id="SSF57701">
    <property type="entry name" value="Zn2/Cys6 DNA-binding domain"/>
    <property type="match status" value="1"/>
</dbReference>
<evidence type="ECO:0000256" key="4">
    <source>
        <dbReference type="ARBA" id="ARBA00023125"/>
    </source>
</evidence>
<keyword evidence="9" id="KW-1185">Reference proteome</keyword>
<keyword evidence="5" id="KW-0804">Transcription</keyword>
<evidence type="ECO:0000313" key="8">
    <source>
        <dbReference type="EMBL" id="OJJ88180.1"/>
    </source>
</evidence>
<dbReference type="CDD" id="cd12148">
    <property type="entry name" value="fungal_TF_MHR"/>
    <property type="match status" value="1"/>
</dbReference>
<dbReference type="PANTHER" id="PTHR31001:SF91">
    <property type="entry name" value="ZN(II)2CYS6 TRANSCRIPTION FACTOR (EUROFUNG)"/>
    <property type="match status" value="1"/>
</dbReference>
<dbReference type="PROSITE" id="PS50048">
    <property type="entry name" value="ZN2_CY6_FUNGAL_2"/>
    <property type="match status" value="1"/>
</dbReference>
<dbReference type="CDD" id="cd00067">
    <property type="entry name" value="GAL4"/>
    <property type="match status" value="1"/>
</dbReference>
<evidence type="ECO:0000256" key="2">
    <source>
        <dbReference type="ARBA" id="ARBA00022723"/>
    </source>
</evidence>
<dbReference type="GO" id="GO:0008270">
    <property type="term" value="F:zinc ion binding"/>
    <property type="evidence" value="ECO:0007669"/>
    <property type="project" value="InterPro"/>
</dbReference>
<comment type="subcellular location">
    <subcellularLocation>
        <location evidence="1">Nucleus</location>
    </subcellularLocation>
</comment>
<dbReference type="RefSeq" id="XP_022404863.1">
    <property type="nucleotide sequence ID" value="XM_022549604.1"/>
</dbReference>
<dbReference type="GeneID" id="34465864"/>
<dbReference type="OrthoDB" id="435881at2759"/>
<dbReference type="GO" id="GO:0005634">
    <property type="term" value="C:nucleus"/>
    <property type="evidence" value="ECO:0007669"/>
    <property type="project" value="UniProtKB-SubCell"/>
</dbReference>
<dbReference type="SMART" id="SM00906">
    <property type="entry name" value="Fungal_trans"/>
    <property type="match status" value="1"/>
</dbReference>
<dbReference type="GO" id="GO:0003677">
    <property type="term" value="F:DNA binding"/>
    <property type="evidence" value="ECO:0007669"/>
    <property type="project" value="UniProtKB-KW"/>
</dbReference>
<dbReference type="AlphaFoldDB" id="A0A1L9VW93"/>
<dbReference type="PANTHER" id="PTHR31001">
    <property type="entry name" value="UNCHARACTERIZED TRANSCRIPTIONAL REGULATORY PROTEIN"/>
    <property type="match status" value="1"/>
</dbReference>
<dbReference type="Pfam" id="PF00172">
    <property type="entry name" value="Zn_clus"/>
    <property type="match status" value="1"/>
</dbReference>
<gene>
    <name evidence="8" type="ORF">ASPGLDRAFT_72259</name>
</gene>
<dbReference type="GO" id="GO:0006351">
    <property type="term" value="P:DNA-templated transcription"/>
    <property type="evidence" value="ECO:0007669"/>
    <property type="project" value="InterPro"/>
</dbReference>
<feature type="domain" description="Zn(2)-C6 fungal-type" evidence="7">
    <location>
        <begin position="11"/>
        <end position="40"/>
    </location>
</feature>
<evidence type="ECO:0000256" key="5">
    <source>
        <dbReference type="ARBA" id="ARBA00023163"/>
    </source>
</evidence>
<name>A0A1L9VW93_ASPGL</name>
<keyword evidence="3" id="KW-0805">Transcription regulation</keyword>
<dbReference type="STRING" id="1160497.A0A1L9VW93"/>
<dbReference type="GO" id="GO:0000981">
    <property type="term" value="F:DNA-binding transcription factor activity, RNA polymerase II-specific"/>
    <property type="evidence" value="ECO:0007669"/>
    <property type="project" value="InterPro"/>
</dbReference>
<protein>
    <recommendedName>
        <fullName evidence="7">Zn(2)-C6 fungal-type domain-containing protein</fullName>
    </recommendedName>
</protein>
<dbReference type="InterPro" id="IPR001138">
    <property type="entry name" value="Zn2Cys6_DnaBD"/>
</dbReference>
<dbReference type="EMBL" id="KV878890">
    <property type="protein sequence ID" value="OJJ88180.1"/>
    <property type="molecule type" value="Genomic_DNA"/>
</dbReference>
<proteinExistence type="predicted"/>
<accession>A0A1L9VW93</accession>
<dbReference type="Gene3D" id="4.10.240.10">
    <property type="entry name" value="Zn(2)-C6 fungal-type DNA-binding domain"/>
    <property type="match status" value="1"/>
</dbReference>
<dbReference type="PROSITE" id="PS00463">
    <property type="entry name" value="ZN2_CY6_FUNGAL_1"/>
    <property type="match status" value="1"/>
</dbReference>
<dbReference type="Proteomes" id="UP000184300">
    <property type="component" value="Unassembled WGS sequence"/>
</dbReference>
<dbReference type="VEuPathDB" id="FungiDB:ASPGLDRAFT_72259"/>
<dbReference type="SMART" id="SM00066">
    <property type="entry name" value="GAL4"/>
    <property type="match status" value="1"/>
</dbReference>
<dbReference type="Pfam" id="PF04082">
    <property type="entry name" value="Fungal_trans"/>
    <property type="match status" value="1"/>
</dbReference>
<evidence type="ECO:0000259" key="7">
    <source>
        <dbReference type="PROSITE" id="PS50048"/>
    </source>
</evidence>
<dbReference type="InterPro" id="IPR007219">
    <property type="entry name" value="XnlR_reg_dom"/>
</dbReference>
<sequence>MTRRVIASGRSCLECRRRKIKCDRELPCAYCVRTQIQCTYPPSRPDPPRMDDDLLARVRHIECTLQSLERNISFRPADWQLGQRFPFHSDPAPPVEPLHPPTAVISFIWQTYLDVVDPVLKIFHVPTIQRVVVRVIRGRLRPDSYTECLMFAVYYATVVTMSAAECHREFNEKKATLLKRYRTGVEDALRRADFLKSLDLRVLQAFVLYLICGQRDENGPNVCSLVGIAIGTAMKIGLHCDGGTVKLSPFETEMQRRLWWQICTLDVRTAEDNNSEPTILDSSFTTALPLNVNDTNLDPDMGELPPNQPGRTEMLFSLVRFEVSRFARRVVFSDSFCHKNSYPIHSDSEKCKAIDQFKERIENQYLSHCDRNIALDFVTAASNRLILAKLKLTLCKPRSDHDLGSLIQANSQKVCEEILQHAHTLRQYDRGKQWLWLSQTYFEWDALACLLLGLCMAPPAEPSSTVWRAIDEIYNYWKNDPGTNQDRRWKHIEELRWKALTVRDRMQIALQTPECSDPELAVHPSEVSPAISNHETTATIASTQSQHEDVSIGTELPGTGTACEWSAELFGQYWDIAGPGQVACVSWL</sequence>